<keyword evidence="7 13" id="KW-0378">Hydrolase</keyword>
<organism evidence="15">
    <name type="scientific">Leptinotarsa decemlineata</name>
    <name type="common">Colorado potato beetle</name>
    <name type="synonym">Doryphora decemlineata</name>
    <dbReference type="NCBI Taxonomy" id="7539"/>
    <lineage>
        <taxon>Eukaryota</taxon>
        <taxon>Metazoa</taxon>
        <taxon>Ecdysozoa</taxon>
        <taxon>Arthropoda</taxon>
        <taxon>Hexapoda</taxon>
        <taxon>Insecta</taxon>
        <taxon>Pterygota</taxon>
        <taxon>Neoptera</taxon>
        <taxon>Endopterygota</taxon>
        <taxon>Coleoptera</taxon>
        <taxon>Polyphaga</taxon>
        <taxon>Cucujiformia</taxon>
        <taxon>Chrysomeloidea</taxon>
        <taxon>Chrysomelidae</taxon>
        <taxon>Chrysomelinae</taxon>
        <taxon>Doryphorini</taxon>
        <taxon>Leptinotarsa</taxon>
    </lineage>
</organism>
<evidence type="ECO:0000256" key="11">
    <source>
        <dbReference type="ARBA" id="ARBA00023316"/>
    </source>
</evidence>
<keyword evidence="6" id="KW-0677">Repeat</keyword>
<evidence type="ECO:0000256" key="9">
    <source>
        <dbReference type="ARBA" id="ARBA00023180"/>
    </source>
</evidence>
<evidence type="ECO:0000256" key="8">
    <source>
        <dbReference type="ARBA" id="ARBA00023157"/>
    </source>
</evidence>
<evidence type="ECO:0000256" key="5">
    <source>
        <dbReference type="ARBA" id="ARBA00022729"/>
    </source>
</evidence>
<evidence type="ECO:0000256" key="1">
    <source>
        <dbReference type="ARBA" id="ARBA00004613"/>
    </source>
</evidence>
<dbReference type="InterPro" id="IPR000743">
    <property type="entry name" value="Glyco_hydro_28"/>
</dbReference>
<feature type="signal peptide" evidence="14">
    <location>
        <begin position="1"/>
        <end position="18"/>
    </location>
</feature>
<dbReference type="InterPro" id="IPR006626">
    <property type="entry name" value="PbH1"/>
</dbReference>
<proteinExistence type="evidence at transcript level"/>
<gene>
    <name evidence="15" type="primary">gh28-12</name>
</gene>
<evidence type="ECO:0000256" key="12">
    <source>
        <dbReference type="ARBA" id="ARBA00034074"/>
    </source>
</evidence>
<sequence length="354" mass="38437">MFTIVLTLLFASIHVSIGSELCAIHNYSEVFLVVERCSEITVFNVTVPAGETLEFNLRKGSIVTLKGTITFGFHAWSGPLLEFKGDGITVQGTRNSVINGQGELYWDHKGDKGITKPQLINVVASGGSLFKDLYVKNCPHHCFFIKNSENIFVSGITLDVSEGDKDNFTGHNTDGFNLSGVENIIIENSTVMNQDDCVVINAGSNILVRNMDCSGGHGLSLSVTKEPVYNVTFTDSIVKKSANGLHVKTHIDGKETEIRNITYKNIELKGITNFGINIQQDYKDGEGTGKPSSNIPIIHLVLSNITGTMNGNDSKPIQIICGDTGCLNWEWSDISITSNSTPSNCNYSPAGFSC</sequence>
<dbReference type="GO" id="GO:0005576">
    <property type="term" value="C:extracellular region"/>
    <property type="evidence" value="ECO:0007669"/>
    <property type="project" value="UniProtKB-SubCell"/>
</dbReference>
<dbReference type="AlphaFoldDB" id="A0A088BZH0"/>
<evidence type="ECO:0000313" key="15">
    <source>
        <dbReference type="EMBL" id="AHJ09926.1"/>
    </source>
</evidence>
<keyword evidence="11" id="KW-0961">Cell wall biogenesis/degradation</keyword>
<keyword evidence="5 14" id="KW-0732">Signal</keyword>
<comment type="catalytic activity">
    <reaction evidence="12">
        <text>(1,4-alpha-D-galacturonosyl)n+m + H2O = (1,4-alpha-D-galacturonosyl)n + (1,4-alpha-D-galacturonosyl)m.</text>
        <dbReference type="EC" id="3.2.1.15"/>
    </reaction>
</comment>
<evidence type="ECO:0000256" key="6">
    <source>
        <dbReference type="ARBA" id="ARBA00022737"/>
    </source>
</evidence>
<reference evidence="15" key="1">
    <citation type="journal article" date="2014" name="Insect Biochem. Mol. Biol.">
        <title>Horizontal gene transfer and functional diversification of plant cell wall degrading polygalacturonases: Key events in the evolution of herbivory in beetles.</title>
        <authorList>
            <person name="Kirsch R."/>
            <person name="Gramzow L."/>
            <person name="Theissen G."/>
            <person name="Siegfried B.D."/>
            <person name="Ffrench-Constant R.H."/>
            <person name="Heckel D.G."/>
            <person name="Pauchet Y."/>
        </authorList>
    </citation>
    <scope>NUCLEOTIDE SEQUENCE</scope>
    <source>
        <tissue evidence="15">Midgut</tissue>
    </source>
</reference>
<feature type="chain" id="PRO_5001836430" description="endo-polygalacturonase" evidence="14">
    <location>
        <begin position="19"/>
        <end position="354"/>
    </location>
</feature>
<dbReference type="SUPFAM" id="SSF51126">
    <property type="entry name" value="Pectin lyase-like"/>
    <property type="match status" value="1"/>
</dbReference>
<evidence type="ECO:0000256" key="3">
    <source>
        <dbReference type="ARBA" id="ARBA00012736"/>
    </source>
</evidence>
<accession>A0A088BZH0</accession>
<evidence type="ECO:0000256" key="10">
    <source>
        <dbReference type="ARBA" id="ARBA00023295"/>
    </source>
</evidence>
<name>A0A088BZH0_LEPDE</name>
<keyword evidence="8" id="KW-1015">Disulfide bond</keyword>
<dbReference type="GO" id="GO:0071555">
    <property type="term" value="P:cell wall organization"/>
    <property type="evidence" value="ECO:0007669"/>
    <property type="project" value="UniProtKB-KW"/>
</dbReference>
<evidence type="ECO:0000256" key="7">
    <source>
        <dbReference type="ARBA" id="ARBA00022801"/>
    </source>
</evidence>
<dbReference type="SMART" id="SM00710">
    <property type="entry name" value="PbH1"/>
    <property type="match status" value="5"/>
</dbReference>
<dbReference type="GO" id="GO:0045490">
    <property type="term" value="P:pectin catabolic process"/>
    <property type="evidence" value="ECO:0007669"/>
    <property type="project" value="TreeGrafter"/>
</dbReference>
<dbReference type="InterPro" id="IPR050434">
    <property type="entry name" value="Glycosyl_hydrlase_28"/>
</dbReference>
<comment type="subcellular location">
    <subcellularLocation>
        <location evidence="1">Secreted</location>
    </subcellularLocation>
</comment>
<dbReference type="Gene3D" id="2.160.20.10">
    <property type="entry name" value="Single-stranded right-handed beta-helix, Pectin lyase-like"/>
    <property type="match status" value="1"/>
</dbReference>
<protein>
    <recommendedName>
        <fullName evidence="3">endo-polygalacturonase</fullName>
        <ecNumber evidence="3">3.2.1.15</ecNumber>
    </recommendedName>
</protein>
<dbReference type="InterPro" id="IPR012334">
    <property type="entry name" value="Pectin_lyas_fold"/>
</dbReference>
<evidence type="ECO:0000256" key="13">
    <source>
        <dbReference type="RuleBase" id="RU361169"/>
    </source>
</evidence>
<evidence type="ECO:0000256" key="4">
    <source>
        <dbReference type="ARBA" id="ARBA00022525"/>
    </source>
</evidence>
<evidence type="ECO:0000256" key="2">
    <source>
        <dbReference type="ARBA" id="ARBA00008834"/>
    </source>
</evidence>
<keyword evidence="4" id="KW-0964">Secreted</keyword>
<keyword evidence="9" id="KW-0325">Glycoprotein</keyword>
<dbReference type="EC" id="3.2.1.15" evidence="3"/>
<evidence type="ECO:0000256" key="14">
    <source>
        <dbReference type="SAM" id="SignalP"/>
    </source>
</evidence>
<keyword evidence="10 13" id="KW-0326">Glycosidase</keyword>
<comment type="similarity">
    <text evidence="2 13">Belongs to the glycosyl hydrolase 28 family.</text>
</comment>
<dbReference type="PANTHER" id="PTHR31884">
    <property type="entry name" value="POLYGALACTURONASE"/>
    <property type="match status" value="1"/>
</dbReference>
<dbReference type="PANTHER" id="PTHR31884:SF9">
    <property type="entry name" value="ENDOPOLYGALACTURONASE D-RELATED"/>
    <property type="match status" value="1"/>
</dbReference>
<dbReference type="OrthoDB" id="1546079at2759"/>
<dbReference type="InterPro" id="IPR011050">
    <property type="entry name" value="Pectin_lyase_fold/virulence"/>
</dbReference>
<dbReference type="GO" id="GO:0004650">
    <property type="term" value="F:polygalacturonase activity"/>
    <property type="evidence" value="ECO:0007669"/>
    <property type="project" value="UniProtKB-EC"/>
</dbReference>
<dbReference type="EMBL" id="KF724628">
    <property type="protein sequence ID" value="AHJ09926.1"/>
    <property type="molecule type" value="mRNA"/>
</dbReference>
<dbReference type="Pfam" id="PF00295">
    <property type="entry name" value="Glyco_hydro_28"/>
    <property type="match status" value="1"/>
</dbReference>